<comment type="caution">
    <text evidence="9">The sequence shown here is derived from an EMBL/GenBank/DDBJ whole genome shotgun (WGS) entry which is preliminary data.</text>
</comment>
<keyword evidence="5 8" id="KW-1133">Transmembrane helix</keyword>
<dbReference type="Pfam" id="PF01130">
    <property type="entry name" value="CD36"/>
    <property type="match status" value="1"/>
</dbReference>
<keyword evidence="6 8" id="KW-0472">Membrane</keyword>
<dbReference type="GO" id="GO:0005044">
    <property type="term" value="F:scavenger receptor activity"/>
    <property type="evidence" value="ECO:0007669"/>
    <property type="project" value="TreeGrafter"/>
</dbReference>
<protein>
    <submittedName>
        <fullName evidence="9">Lysosome membrane protein 2</fullName>
    </submittedName>
</protein>
<name>A0A226E2E0_FOLCA</name>
<evidence type="ECO:0000256" key="3">
    <source>
        <dbReference type="ARBA" id="ARBA00022475"/>
    </source>
</evidence>
<dbReference type="GO" id="GO:0005737">
    <property type="term" value="C:cytoplasm"/>
    <property type="evidence" value="ECO:0007669"/>
    <property type="project" value="TreeGrafter"/>
</dbReference>
<evidence type="ECO:0000256" key="2">
    <source>
        <dbReference type="ARBA" id="ARBA00010532"/>
    </source>
</evidence>
<keyword evidence="7" id="KW-0325">Glycoprotein</keyword>
<dbReference type="OMA" id="MNGIFES"/>
<dbReference type="OrthoDB" id="195015at2759"/>
<keyword evidence="10" id="KW-1185">Reference proteome</keyword>
<dbReference type="PRINTS" id="PR01609">
    <property type="entry name" value="CD36FAMILY"/>
</dbReference>
<evidence type="ECO:0000256" key="1">
    <source>
        <dbReference type="ARBA" id="ARBA00004236"/>
    </source>
</evidence>
<accession>A0A226E2E0</accession>
<dbReference type="PANTHER" id="PTHR11923:SF51">
    <property type="entry name" value="LYSOSOME MEMBRANE PROTEIN 2"/>
    <property type="match status" value="1"/>
</dbReference>
<proteinExistence type="inferred from homology"/>
<dbReference type="AlphaFoldDB" id="A0A226E2E0"/>
<sequence length="570" mass="64843">MNKQPLLLCVSIFLILVLVVTGLVVTRRFGGRSSLDLDYDAEVDVENVGNVTAATLWDLHRDIKTKNKFKIYLFQVLNPQAVLEGENPELKEAGPFAYNQKKTRVTLGIYEESDTVRYKDHVTYHFNQAESKGNDSDIVTIINMPWVGLAQEVSRMSAFSRFIVMAIVSRYSESVFMTRPVGELLFGGFYHELISTFSGITGETYMPNNTFGFLYGRNDTFLDSREVNLGLKNPLHFGHTRKWKGLKEMEWWSRPNSDDSDWFDEESSEDKHKNTCNQISESSDWSLFHPGINKEEYLSVFADDLCRNLKLSFEKEVNLQGVKGYRFTVPRSEYGNPKNHPENSCYCTQPGEDMEDCPHDGVYQINACQKAASVLISHPHFYNGDKTYLQNVKGLNPKLEHHQTFIDIEPVRKAQKLFPIIDHSSITGQVLRYAKRAQVNLHLRPLKSITEFNKVPNMIFPVMWTEETAEMDDDALVELKAKLAGKKFTFSGFQPPVLVNHLGFMSSDSERSRFWMGVTGGLLILPVGLVGLFLALKGTNWSSKFSHPNDTEGVEFTEMLTEGQTSTEIV</sequence>
<dbReference type="EMBL" id="LNIX01000007">
    <property type="protein sequence ID" value="OXA51450.1"/>
    <property type="molecule type" value="Genomic_DNA"/>
</dbReference>
<comment type="similarity">
    <text evidence="2">Belongs to the CD36 family.</text>
</comment>
<gene>
    <name evidence="9" type="ORF">Fcan01_13011</name>
</gene>
<evidence type="ECO:0000313" key="10">
    <source>
        <dbReference type="Proteomes" id="UP000198287"/>
    </source>
</evidence>
<dbReference type="Proteomes" id="UP000198287">
    <property type="component" value="Unassembled WGS sequence"/>
</dbReference>
<evidence type="ECO:0000256" key="6">
    <source>
        <dbReference type="ARBA" id="ARBA00023136"/>
    </source>
</evidence>
<feature type="transmembrane region" description="Helical" evidence="8">
    <location>
        <begin position="514"/>
        <end position="536"/>
    </location>
</feature>
<comment type="subcellular location">
    <subcellularLocation>
        <location evidence="1">Cell membrane</location>
    </subcellularLocation>
</comment>
<evidence type="ECO:0000256" key="8">
    <source>
        <dbReference type="SAM" id="Phobius"/>
    </source>
</evidence>
<dbReference type="InterPro" id="IPR002159">
    <property type="entry name" value="CD36_fam"/>
</dbReference>
<evidence type="ECO:0000313" key="9">
    <source>
        <dbReference type="EMBL" id="OXA51450.1"/>
    </source>
</evidence>
<evidence type="ECO:0000256" key="7">
    <source>
        <dbReference type="ARBA" id="ARBA00023180"/>
    </source>
</evidence>
<organism evidence="9 10">
    <name type="scientific">Folsomia candida</name>
    <name type="common">Springtail</name>
    <dbReference type="NCBI Taxonomy" id="158441"/>
    <lineage>
        <taxon>Eukaryota</taxon>
        <taxon>Metazoa</taxon>
        <taxon>Ecdysozoa</taxon>
        <taxon>Arthropoda</taxon>
        <taxon>Hexapoda</taxon>
        <taxon>Collembola</taxon>
        <taxon>Entomobryomorpha</taxon>
        <taxon>Isotomoidea</taxon>
        <taxon>Isotomidae</taxon>
        <taxon>Proisotominae</taxon>
        <taxon>Folsomia</taxon>
    </lineage>
</organism>
<evidence type="ECO:0000256" key="5">
    <source>
        <dbReference type="ARBA" id="ARBA00022989"/>
    </source>
</evidence>
<reference evidence="9 10" key="1">
    <citation type="submission" date="2015-12" db="EMBL/GenBank/DDBJ databases">
        <title>The genome of Folsomia candida.</title>
        <authorList>
            <person name="Faddeeva A."/>
            <person name="Derks M.F."/>
            <person name="Anvar Y."/>
            <person name="Smit S."/>
            <person name="Van Straalen N."/>
            <person name="Roelofs D."/>
        </authorList>
    </citation>
    <scope>NUCLEOTIDE SEQUENCE [LARGE SCALE GENOMIC DNA]</scope>
    <source>
        <strain evidence="9 10">VU population</strain>
        <tissue evidence="9">Whole body</tissue>
    </source>
</reference>
<evidence type="ECO:0000256" key="4">
    <source>
        <dbReference type="ARBA" id="ARBA00022692"/>
    </source>
</evidence>
<dbReference type="GO" id="GO:0005886">
    <property type="term" value="C:plasma membrane"/>
    <property type="evidence" value="ECO:0007669"/>
    <property type="project" value="UniProtKB-SubCell"/>
</dbReference>
<keyword evidence="3" id="KW-1003">Cell membrane</keyword>
<dbReference type="PANTHER" id="PTHR11923">
    <property type="entry name" value="SCAVENGER RECEPTOR CLASS B TYPE-1 SR-B1"/>
    <property type="match status" value="1"/>
</dbReference>
<keyword evidence="4 8" id="KW-0812">Transmembrane</keyword>